<evidence type="ECO:0000313" key="2">
    <source>
        <dbReference type="Proteomes" id="UP001242903"/>
    </source>
</evidence>
<organism evidence="1 2">
    <name type="scientific">Leuconostoc falkenbergense</name>
    <dbReference type="NCBI Taxonomy" id="2766470"/>
    <lineage>
        <taxon>Bacteria</taxon>
        <taxon>Bacillati</taxon>
        <taxon>Bacillota</taxon>
        <taxon>Bacilli</taxon>
        <taxon>Lactobacillales</taxon>
        <taxon>Lactobacillaceae</taxon>
        <taxon>Leuconostoc</taxon>
    </lineage>
</organism>
<dbReference type="EMBL" id="JAUCAQ010000014">
    <property type="protein sequence ID" value="MDM7646788.1"/>
    <property type="molecule type" value="Genomic_DNA"/>
</dbReference>
<evidence type="ECO:0000313" key="1">
    <source>
        <dbReference type="EMBL" id="MDM7646788.1"/>
    </source>
</evidence>
<sequence length="72" mass="8335">MKDALTMLGGDIQRDPDGYRVELYDIGGRGYHKERFSTEQAAFDAVNENADELREIAKYIVTQQYEQVFNDE</sequence>
<dbReference type="Proteomes" id="UP001242903">
    <property type="component" value="Unassembled WGS sequence"/>
</dbReference>
<proteinExistence type="predicted"/>
<dbReference type="RefSeq" id="WP_251926549.1">
    <property type="nucleotide sequence ID" value="NZ_JAUCAQ010000014.1"/>
</dbReference>
<accession>A0ABT7RZQ4</accession>
<protein>
    <recommendedName>
        <fullName evidence="3">DUF2969 family protein</fullName>
    </recommendedName>
</protein>
<comment type="caution">
    <text evidence="1">The sequence shown here is derived from an EMBL/GenBank/DDBJ whole genome shotgun (WGS) entry which is preliminary data.</text>
</comment>
<reference evidence="1 2" key="1">
    <citation type="submission" date="2023-06" db="EMBL/GenBank/DDBJ databases">
        <title>Draft Genome Sequences of lactic acid bacteria strains isolated from fermented milk products.</title>
        <authorList>
            <person name="Elcheninov A.G."/>
            <person name="Klyukina A."/>
            <person name="Zayulina K.S."/>
            <person name="Gavirova L.A."/>
            <person name="Shcherbakova P.A."/>
            <person name="Shestakov A.I."/>
            <person name="Kublanov I.V."/>
            <person name="Kochetkova T.V."/>
        </authorList>
    </citation>
    <scope>NUCLEOTIDE SEQUENCE [LARGE SCALE GENOMIC DNA]</scope>
    <source>
        <strain evidence="1 2">TOM.81</strain>
    </source>
</reference>
<keyword evidence="2" id="KW-1185">Reference proteome</keyword>
<evidence type="ECO:0008006" key="3">
    <source>
        <dbReference type="Google" id="ProtNLM"/>
    </source>
</evidence>
<gene>
    <name evidence="1" type="ORF">QUE93_07140</name>
</gene>
<name>A0ABT7RZQ4_9LACO</name>